<comment type="similarity">
    <text evidence="1">Belongs to the N(4)/N(6)-methyltransferase family.</text>
</comment>
<protein>
    <recommendedName>
        <fullName evidence="2">site-specific DNA-methyltransferase (adenine-specific)</fullName>
        <ecNumber evidence="2">2.1.1.72</ecNumber>
    </recommendedName>
</protein>
<dbReference type="GO" id="GO:0043565">
    <property type="term" value="F:sequence-specific DNA binding"/>
    <property type="evidence" value="ECO:0007669"/>
    <property type="project" value="TreeGrafter"/>
</dbReference>
<accession>A0A428G6E3</accession>
<sequence length="285" mass="33693">MRHNLSPLRYPGGKTQVYEFVRELIEFNGSTTYIEPYMGGMGIALKLLLNNNVRKIMVNDYDKAIYAFWYSVLNYTDHLINLIETTPITIEEWKKQRIIQQNKDVSEDLLELGFSTLFLNRTNRSGIIKAGVIGGLQQNSDYKLDCRFNKDKIIEKIKLIASMKSRIKLYNMDAEKFIRLNITKTKDSFTFFDPPYYTKGPGLYTNFYNHENHLNLSYTIKKYLKNKKWILTYDVAPEIFQMYNTFRNEKYYLNYSVTKPSKGVEYIFYSNNLIIPQDTRHLKKA</sequence>
<dbReference type="GO" id="GO:0009307">
    <property type="term" value="P:DNA restriction-modification system"/>
    <property type="evidence" value="ECO:0007669"/>
    <property type="project" value="InterPro"/>
</dbReference>
<dbReference type="GO" id="GO:0006298">
    <property type="term" value="P:mismatch repair"/>
    <property type="evidence" value="ECO:0007669"/>
    <property type="project" value="TreeGrafter"/>
</dbReference>
<evidence type="ECO:0000256" key="6">
    <source>
        <dbReference type="ARBA" id="ARBA00047942"/>
    </source>
</evidence>
<dbReference type="EC" id="2.1.1.72" evidence="2"/>
<evidence type="ECO:0000313" key="7">
    <source>
        <dbReference type="EMBL" id="RSJ70501.1"/>
    </source>
</evidence>
<dbReference type="GO" id="GO:0032259">
    <property type="term" value="P:methylation"/>
    <property type="evidence" value="ECO:0007669"/>
    <property type="project" value="UniProtKB-KW"/>
</dbReference>
<evidence type="ECO:0000256" key="2">
    <source>
        <dbReference type="ARBA" id="ARBA00011900"/>
    </source>
</evidence>
<dbReference type="GO" id="GO:1904047">
    <property type="term" value="F:S-adenosyl-L-methionine binding"/>
    <property type="evidence" value="ECO:0007669"/>
    <property type="project" value="TreeGrafter"/>
</dbReference>
<dbReference type="GO" id="GO:0009007">
    <property type="term" value="F:site-specific DNA-methyltransferase (adenine-specific) activity"/>
    <property type="evidence" value="ECO:0007669"/>
    <property type="project" value="UniProtKB-EC"/>
</dbReference>
<gene>
    <name evidence="7" type="ORF">D8805_00460</name>
</gene>
<keyword evidence="5" id="KW-0949">S-adenosyl-L-methionine</keyword>
<dbReference type="AlphaFoldDB" id="A0A428G6E3"/>
<dbReference type="PIRSF" id="PIRSF000398">
    <property type="entry name" value="M_m6A_EcoRV"/>
    <property type="match status" value="1"/>
</dbReference>
<reference evidence="7 8" key="1">
    <citation type="submission" date="2018-11" db="EMBL/GenBank/DDBJ databases">
        <title>Species Designations Belie Phenotypic and Genotypic Heterogeneity in Oral Streptococci.</title>
        <authorList>
            <person name="Velsko I."/>
        </authorList>
    </citation>
    <scope>NUCLEOTIDE SEQUENCE [LARGE SCALE GENOMIC DNA]</scope>
    <source>
        <strain evidence="7 8">BCA2</strain>
    </source>
</reference>
<proteinExistence type="inferred from homology"/>
<evidence type="ECO:0000256" key="1">
    <source>
        <dbReference type="ARBA" id="ARBA00006594"/>
    </source>
</evidence>
<dbReference type="SUPFAM" id="SSF53335">
    <property type="entry name" value="S-adenosyl-L-methionine-dependent methyltransferases"/>
    <property type="match status" value="1"/>
</dbReference>
<dbReference type="PRINTS" id="PR00505">
    <property type="entry name" value="D12N6MTFRASE"/>
</dbReference>
<dbReference type="InterPro" id="IPR012263">
    <property type="entry name" value="M_m6A_EcoRV"/>
</dbReference>
<dbReference type="Gene3D" id="3.40.50.150">
    <property type="entry name" value="Vaccinia Virus protein VP39"/>
    <property type="match status" value="1"/>
</dbReference>
<dbReference type="EMBL" id="RJPH01000001">
    <property type="protein sequence ID" value="RSJ70501.1"/>
    <property type="molecule type" value="Genomic_DNA"/>
</dbReference>
<dbReference type="Proteomes" id="UP000278274">
    <property type="component" value="Unassembled WGS sequence"/>
</dbReference>
<dbReference type="InterPro" id="IPR029063">
    <property type="entry name" value="SAM-dependent_MTases_sf"/>
</dbReference>
<organism evidence="7 8">
    <name type="scientific">Streptococcus oralis subsp. dentisani</name>
    <dbReference type="NCBI Taxonomy" id="1458253"/>
    <lineage>
        <taxon>Bacteria</taxon>
        <taxon>Bacillati</taxon>
        <taxon>Bacillota</taxon>
        <taxon>Bacilli</taxon>
        <taxon>Lactobacillales</taxon>
        <taxon>Streptococcaceae</taxon>
        <taxon>Streptococcus</taxon>
    </lineage>
</organism>
<keyword evidence="3 7" id="KW-0489">Methyltransferase</keyword>
<dbReference type="Pfam" id="PF02086">
    <property type="entry name" value="MethyltransfD12"/>
    <property type="match status" value="1"/>
</dbReference>
<evidence type="ECO:0000256" key="3">
    <source>
        <dbReference type="ARBA" id="ARBA00022603"/>
    </source>
</evidence>
<name>A0A428G6E3_STROR</name>
<dbReference type="RefSeq" id="WP_125415061.1">
    <property type="nucleotide sequence ID" value="NZ_RJPH01000001.1"/>
</dbReference>
<evidence type="ECO:0000256" key="4">
    <source>
        <dbReference type="ARBA" id="ARBA00022679"/>
    </source>
</evidence>
<dbReference type="PANTHER" id="PTHR30481">
    <property type="entry name" value="DNA ADENINE METHYLASE"/>
    <property type="match status" value="1"/>
</dbReference>
<keyword evidence="4 7" id="KW-0808">Transferase</keyword>
<dbReference type="InterPro" id="IPR012327">
    <property type="entry name" value="MeTrfase_D12"/>
</dbReference>
<comment type="catalytic activity">
    <reaction evidence="6">
        <text>a 2'-deoxyadenosine in DNA + S-adenosyl-L-methionine = an N(6)-methyl-2'-deoxyadenosine in DNA + S-adenosyl-L-homocysteine + H(+)</text>
        <dbReference type="Rhea" id="RHEA:15197"/>
        <dbReference type="Rhea" id="RHEA-COMP:12418"/>
        <dbReference type="Rhea" id="RHEA-COMP:12419"/>
        <dbReference type="ChEBI" id="CHEBI:15378"/>
        <dbReference type="ChEBI" id="CHEBI:57856"/>
        <dbReference type="ChEBI" id="CHEBI:59789"/>
        <dbReference type="ChEBI" id="CHEBI:90615"/>
        <dbReference type="ChEBI" id="CHEBI:90616"/>
        <dbReference type="EC" id="2.1.1.72"/>
    </reaction>
</comment>
<dbReference type="PANTHER" id="PTHR30481:SF2">
    <property type="entry name" value="SITE-SPECIFIC DNA-METHYLTRANSFERASE (ADENINE-SPECIFIC)"/>
    <property type="match status" value="1"/>
</dbReference>
<comment type="caution">
    <text evidence="7">The sequence shown here is derived from an EMBL/GenBank/DDBJ whole genome shotgun (WGS) entry which is preliminary data.</text>
</comment>
<evidence type="ECO:0000313" key="8">
    <source>
        <dbReference type="Proteomes" id="UP000278274"/>
    </source>
</evidence>
<evidence type="ECO:0000256" key="5">
    <source>
        <dbReference type="ARBA" id="ARBA00022691"/>
    </source>
</evidence>
<dbReference type="Gene3D" id="1.10.1020.10">
    <property type="entry name" value="Adenine-specific Methyltransferase, Domain 2"/>
    <property type="match status" value="1"/>
</dbReference>
<dbReference type="InterPro" id="IPR023095">
    <property type="entry name" value="Ade_MeTrfase_dom_2"/>
</dbReference>